<dbReference type="Proteomes" id="UP000800035">
    <property type="component" value="Unassembled WGS sequence"/>
</dbReference>
<gene>
    <name evidence="5" type="ORF">CC80DRAFT_161453</name>
</gene>
<dbReference type="GO" id="GO:0061025">
    <property type="term" value="P:membrane fusion"/>
    <property type="evidence" value="ECO:0007669"/>
    <property type="project" value="TreeGrafter"/>
</dbReference>
<dbReference type="SMART" id="SM00553">
    <property type="entry name" value="SEP"/>
    <property type="match status" value="1"/>
</dbReference>
<feature type="compositionally biased region" description="Acidic residues" evidence="2">
    <location>
        <begin position="49"/>
        <end position="69"/>
    </location>
</feature>
<dbReference type="InterPro" id="IPR001012">
    <property type="entry name" value="UBX_dom"/>
</dbReference>
<feature type="compositionally biased region" description="Low complexity" evidence="2">
    <location>
        <begin position="311"/>
        <end position="339"/>
    </location>
</feature>
<proteinExistence type="predicted"/>
<organism evidence="5 6">
    <name type="scientific">Byssothecium circinans</name>
    <dbReference type="NCBI Taxonomy" id="147558"/>
    <lineage>
        <taxon>Eukaryota</taxon>
        <taxon>Fungi</taxon>
        <taxon>Dikarya</taxon>
        <taxon>Ascomycota</taxon>
        <taxon>Pezizomycotina</taxon>
        <taxon>Dothideomycetes</taxon>
        <taxon>Pleosporomycetidae</taxon>
        <taxon>Pleosporales</taxon>
        <taxon>Massarineae</taxon>
        <taxon>Massarinaceae</taxon>
        <taxon>Byssothecium</taxon>
    </lineage>
</organism>
<dbReference type="InterPro" id="IPR012989">
    <property type="entry name" value="SEP_domain"/>
</dbReference>
<dbReference type="GO" id="GO:0005634">
    <property type="term" value="C:nucleus"/>
    <property type="evidence" value="ECO:0007669"/>
    <property type="project" value="TreeGrafter"/>
</dbReference>
<dbReference type="GO" id="GO:0043161">
    <property type="term" value="P:proteasome-mediated ubiquitin-dependent protein catabolic process"/>
    <property type="evidence" value="ECO:0007669"/>
    <property type="project" value="TreeGrafter"/>
</dbReference>
<dbReference type="Pfam" id="PF08059">
    <property type="entry name" value="SEP"/>
    <property type="match status" value="1"/>
</dbReference>
<dbReference type="Gene3D" id="1.10.8.10">
    <property type="entry name" value="DNA helicase RuvA subunit, C-terminal domain"/>
    <property type="match status" value="1"/>
</dbReference>
<dbReference type="CDD" id="cd01770">
    <property type="entry name" value="UBX_UBXN2"/>
    <property type="match status" value="1"/>
</dbReference>
<dbReference type="CDD" id="cd14348">
    <property type="entry name" value="UBA_p47"/>
    <property type="match status" value="1"/>
</dbReference>
<evidence type="ECO:0000313" key="6">
    <source>
        <dbReference type="Proteomes" id="UP000800035"/>
    </source>
</evidence>
<keyword evidence="6" id="KW-1185">Reference proteome</keyword>
<dbReference type="PROSITE" id="PS50033">
    <property type="entry name" value="UBX"/>
    <property type="match status" value="1"/>
</dbReference>
<dbReference type="FunFam" id="3.30.420.210:FF:000002">
    <property type="entry name" value="UBX domain-containing protein 1"/>
    <property type="match status" value="1"/>
</dbReference>
<dbReference type="GO" id="GO:0007030">
    <property type="term" value="P:Golgi organization"/>
    <property type="evidence" value="ECO:0007669"/>
    <property type="project" value="TreeGrafter"/>
</dbReference>
<dbReference type="SMART" id="SM00166">
    <property type="entry name" value="UBX"/>
    <property type="match status" value="1"/>
</dbReference>
<dbReference type="AlphaFoldDB" id="A0A6A5UC13"/>
<dbReference type="InterPro" id="IPR036241">
    <property type="entry name" value="NSFL1C_SEP_dom_sf"/>
</dbReference>
<evidence type="ECO:0000259" key="3">
    <source>
        <dbReference type="PROSITE" id="PS50033"/>
    </source>
</evidence>
<dbReference type="PANTHER" id="PTHR23333:SF20">
    <property type="entry name" value="NSFL1 COFACTOR P47"/>
    <property type="match status" value="1"/>
</dbReference>
<feature type="compositionally biased region" description="Acidic residues" evidence="2">
    <location>
        <begin position="132"/>
        <end position="144"/>
    </location>
</feature>
<dbReference type="InterPro" id="IPR054109">
    <property type="entry name" value="UBA_8"/>
</dbReference>
<evidence type="ECO:0000256" key="2">
    <source>
        <dbReference type="SAM" id="MobiDB-lite"/>
    </source>
</evidence>
<accession>A0A6A5UC13</accession>
<dbReference type="Gene3D" id="3.10.20.90">
    <property type="entry name" value="Phosphatidylinositol 3-kinase Catalytic Subunit, Chain A, domain 1"/>
    <property type="match status" value="1"/>
</dbReference>
<evidence type="ECO:0000313" key="5">
    <source>
        <dbReference type="EMBL" id="KAF1962465.1"/>
    </source>
</evidence>
<dbReference type="InterPro" id="IPR009060">
    <property type="entry name" value="UBA-like_sf"/>
</dbReference>
<feature type="region of interest" description="Disordered" evidence="2">
    <location>
        <begin position="304"/>
        <end position="349"/>
    </location>
</feature>
<dbReference type="Pfam" id="PF00789">
    <property type="entry name" value="UBX"/>
    <property type="match status" value="1"/>
</dbReference>
<dbReference type="SUPFAM" id="SSF46934">
    <property type="entry name" value="UBA-like"/>
    <property type="match status" value="1"/>
</dbReference>
<feature type="domain" description="UBX" evidence="3">
    <location>
        <begin position="349"/>
        <end position="417"/>
    </location>
</feature>
<feature type="domain" description="SEP" evidence="4">
    <location>
        <begin position="229"/>
        <end position="294"/>
    </location>
</feature>
<name>A0A6A5UC13_9PLEO</name>
<dbReference type="Gene3D" id="3.30.420.210">
    <property type="entry name" value="SEP domain"/>
    <property type="match status" value="1"/>
</dbReference>
<evidence type="ECO:0000259" key="4">
    <source>
        <dbReference type="PROSITE" id="PS51399"/>
    </source>
</evidence>
<dbReference type="SUPFAM" id="SSF102848">
    <property type="entry name" value="NSFL1 (p97 ATPase) cofactor p47, SEP domain"/>
    <property type="match status" value="1"/>
</dbReference>
<feature type="region of interest" description="Disordered" evidence="2">
    <location>
        <begin position="43"/>
        <end position="228"/>
    </location>
</feature>
<dbReference type="SUPFAM" id="SSF54236">
    <property type="entry name" value="Ubiquitin-like"/>
    <property type="match status" value="1"/>
</dbReference>
<dbReference type="GO" id="GO:0043130">
    <property type="term" value="F:ubiquitin binding"/>
    <property type="evidence" value="ECO:0007669"/>
    <property type="project" value="TreeGrafter"/>
</dbReference>
<dbReference type="PROSITE" id="PS51399">
    <property type="entry name" value="SEP"/>
    <property type="match status" value="1"/>
</dbReference>
<reference evidence="5" key="1">
    <citation type="journal article" date="2020" name="Stud. Mycol.">
        <title>101 Dothideomycetes genomes: a test case for predicting lifestyles and emergence of pathogens.</title>
        <authorList>
            <person name="Haridas S."/>
            <person name="Albert R."/>
            <person name="Binder M."/>
            <person name="Bloem J."/>
            <person name="Labutti K."/>
            <person name="Salamov A."/>
            <person name="Andreopoulos B."/>
            <person name="Baker S."/>
            <person name="Barry K."/>
            <person name="Bills G."/>
            <person name="Bluhm B."/>
            <person name="Cannon C."/>
            <person name="Castanera R."/>
            <person name="Culley D."/>
            <person name="Daum C."/>
            <person name="Ezra D."/>
            <person name="Gonzalez J."/>
            <person name="Henrissat B."/>
            <person name="Kuo A."/>
            <person name="Liang C."/>
            <person name="Lipzen A."/>
            <person name="Lutzoni F."/>
            <person name="Magnuson J."/>
            <person name="Mondo S."/>
            <person name="Nolan M."/>
            <person name="Ohm R."/>
            <person name="Pangilinan J."/>
            <person name="Park H.-J."/>
            <person name="Ramirez L."/>
            <person name="Alfaro M."/>
            <person name="Sun H."/>
            <person name="Tritt A."/>
            <person name="Yoshinaga Y."/>
            <person name="Zwiers L.-H."/>
            <person name="Turgeon B."/>
            <person name="Goodwin S."/>
            <person name="Spatafora J."/>
            <person name="Crous P."/>
            <person name="Grigoriev I."/>
        </authorList>
    </citation>
    <scope>NUCLEOTIDE SEQUENCE</scope>
    <source>
        <strain evidence="5">CBS 675.92</strain>
    </source>
</reference>
<dbReference type="GO" id="GO:0005829">
    <property type="term" value="C:cytosol"/>
    <property type="evidence" value="ECO:0007669"/>
    <property type="project" value="TreeGrafter"/>
</dbReference>
<dbReference type="Pfam" id="PF22566">
    <property type="entry name" value="UBA_8"/>
    <property type="match status" value="1"/>
</dbReference>
<dbReference type="GO" id="GO:0000045">
    <property type="term" value="P:autophagosome assembly"/>
    <property type="evidence" value="ECO:0007669"/>
    <property type="project" value="TreeGrafter"/>
</dbReference>
<dbReference type="EMBL" id="ML976979">
    <property type="protein sequence ID" value="KAF1962465.1"/>
    <property type="molecule type" value="Genomic_DNA"/>
</dbReference>
<keyword evidence="1" id="KW-0833">Ubl conjugation pathway</keyword>
<dbReference type="GO" id="GO:0031468">
    <property type="term" value="P:nuclear membrane reassembly"/>
    <property type="evidence" value="ECO:0007669"/>
    <property type="project" value="TreeGrafter"/>
</dbReference>
<dbReference type="PANTHER" id="PTHR23333">
    <property type="entry name" value="UBX DOMAIN CONTAINING PROTEIN"/>
    <property type="match status" value="1"/>
</dbReference>
<dbReference type="FunFam" id="3.10.20.90:FF:000179">
    <property type="entry name" value="Plant UBX domain-containing protein 4"/>
    <property type="match status" value="1"/>
</dbReference>
<feature type="compositionally biased region" description="Polar residues" evidence="2">
    <location>
        <begin position="156"/>
        <end position="171"/>
    </location>
</feature>
<dbReference type="OrthoDB" id="25887at2759"/>
<protein>
    <submittedName>
        <fullName evidence="5">SEP-domain-containing protein</fullName>
    </submittedName>
</protein>
<evidence type="ECO:0000256" key="1">
    <source>
        <dbReference type="ARBA" id="ARBA00022786"/>
    </source>
</evidence>
<dbReference type="InterPro" id="IPR029071">
    <property type="entry name" value="Ubiquitin-like_domsf"/>
</dbReference>
<sequence>MSSAPPANQDALIAELSSLTGLAPTQAEQFLNAGNWDIQTAAALYFDEQAPEGEGEAEAEDDDMADDEPQNPTPNPPQQPQRGGGRTLAGDYVPPSESSSSTSRQPQRGLRTLGDLQSSSGGGRGHGHSHDDDNDPDDEDEENQDFFAGGEKSGLAVQNPNQNSSRDQINNILRRARQNIPRPDGDDDEQPVSRFRGTGMTLGGDDAPSRPIPDPNANTNANIPPPAPRASRELHLWRDGFSVDDGPLFRYDDPNNARTLEMINTGHAPLHILNVQQGQEVDVQVHAHKDEDYVKPKKKYVPFSGTGQRLGSPTPGGSAFAPPPAAAATSSTTQASASPAAPPTVDVDSSAPTVTLRIQLGDGTRLTSRFNTTHTLGDVYGFVDRASPASTGRAYVLATTFPTKELTDKAAALGDIDSLKRGGNVVQKWA</sequence>